<feature type="transmembrane region" description="Helical" evidence="1">
    <location>
        <begin position="40"/>
        <end position="58"/>
    </location>
</feature>
<dbReference type="PANTHER" id="PTHR41795">
    <property type="entry name" value="EXOPOLYSACCHARIDE SYNTHESIS PROTEIN"/>
    <property type="match status" value="1"/>
</dbReference>
<comment type="caution">
    <text evidence="2">The sequence shown here is derived from an EMBL/GenBank/DDBJ whole genome shotgun (WGS) entry which is preliminary data.</text>
</comment>
<evidence type="ECO:0000313" key="3">
    <source>
        <dbReference type="Proteomes" id="UP001291687"/>
    </source>
</evidence>
<proteinExistence type="predicted"/>
<keyword evidence="1" id="KW-1133">Transmembrane helix</keyword>
<feature type="transmembrane region" description="Helical" evidence="1">
    <location>
        <begin position="137"/>
        <end position="170"/>
    </location>
</feature>
<dbReference type="PANTHER" id="PTHR41795:SF1">
    <property type="entry name" value="EXOPOLYSACCHARIDE SYNTHESIS PROTEIN"/>
    <property type="match status" value="1"/>
</dbReference>
<dbReference type="Pfam" id="PF06055">
    <property type="entry name" value="ExoD"/>
    <property type="match status" value="1"/>
</dbReference>
<name>A0ABU5NA78_9RICK</name>
<protein>
    <submittedName>
        <fullName evidence="2">Exopolysaccharide biosynthesis protein</fullName>
    </submittedName>
</protein>
<keyword evidence="1" id="KW-0812">Transmembrane</keyword>
<dbReference type="PIRSF" id="PIRSF033239">
    <property type="entry name" value="ExoD"/>
    <property type="match status" value="1"/>
</dbReference>
<evidence type="ECO:0000256" key="1">
    <source>
        <dbReference type="SAM" id="Phobius"/>
    </source>
</evidence>
<feature type="transmembrane region" description="Helical" evidence="1">
    <location>
        <begin position="64"/>
        <end position="83"/>
    </location>
</feature>
<dbReference type="InterPro" id="IPR010331">
    <property type="entry name" value="ExoD"/>
</dbReference>
<keyword evidence="1" id="KW-0472">Membrane</keyword>
<dbReference type="EMBL" id="JARJFB010000001">
    <property type="protein sequence ID" value="MEA0970082.1"/>
    <property type="molecule type" value="Genomic_DNA"/>
</dbReference>
<sequence length="212" mass="23311">MFKNRKPKLLDTAFVSEILEKVGQKQKGGKTKISELMEDFHENGILLAMIFFSLPVAIPLPYPPGFTTVMGIPLMILSIQMLLGNKKVSLPQKINDYELKNSTLRAISDKVVPRLVSVEKYVKPRFSFAKSVYCEQFIGFISLLAAFSVALPIPLTNAIPALGIAVMALGLLNRDGLVIIVGFFITVIGLLVAIGAVLASWVAIKYIFHSIF</sequence>
<organism evidence="2 3">
    <name type="scientific">Candidatus Megaera venefica</name>
    <dbReference type="NCBI Taxonomy" id="2055910"/>
    <lineage>
        <taxon>Bacteria</taxon>
        <taxon>Pseudomonadati</taxon>
        <taxon>Pseudomonadota</taxon>
        <taxon>Alphaproteobacteria</taxon>
        <taxon>Rickettsiales</taxon>
        <taxon>Rickettsiaceae</taxon>
        <taxon>Candidatus Megaera</taxon>
    </lineage>
</organism>
<accession>A0ABU5NA78</accession>
<gene>
    <name evidence="2" type="ORF">Megvenef_00029</name>
</gene>
<keyword evidence="3" id="KW-1185">Reference proteome</keyword>
<reference evidence="2 3" key="1">
    <citation type="submission" date="2023-03" db="EMBL/GenBank/DDBJ databases">
        <title>Host association and intracellularity evolved multiple times independently in the Rickettsiales.</title>
        <authorList>
            <person name="Castelli M."/>
            <person name="Nardi T."/>
            <person name="Gammuto L."/>
            <person name="Bellinzona G."/>
            <person name="Sabaneyeva E."/>
            <person name="Potekhin A."/>
            <person name="Serra V."/>
            <person name="Petroni G."/>
            <person name="Sassera D."/>
        </authorList>
    </citation>
    <scope>NUCLEOTIDE SEQUENCE [LARGE SCALE GENOMIC DNA]</scope>
    <source>
        <strain evidence="2 3">Sr 2-6</strain>
    </source>
</reference>
<feature type="transmembrane region" description="Helical" evidence="1">
    <location>
        <begin position="176"/>
        <end position="204"/>
    </location>
</feature>
<dbReference type="RefSeq" id="WP_322775988.1">
    <property type="nucleotide sequence ID" value="NZ_JARJFB010000001.1"/>
</dbReference>
<dbReference type="Proteomes" id="UP001291687">
    <property type="component" value="Unassembled WGS sequence"/>
</dbReference>
<evidence type="ECO:0000313" key="2">
    <source>
        <dbReference type="EMBL" id="MEA0970082.1"/>
    </source>
</evidence>